<dbReference type="InParanoid" id="B9S2F9"/>
<protein>
    <submittedName>
        <fullName evidence="2">Uncharacterized protein</fullName>
    </submittedName>
</protein>
<dbReference type="EMBL" id="EQ973849">
    <property type="protein sequence ID" value="EEF42233.1"/>
    <property type="molecule type" value="Genomic_DNA"/>
</dbReference>
<accession>B9S2F9</accession>
<dbReference type="eggNOG" id="ENOG502S0GF">
    <property type="taxonomic scope" value="Eukaryota"/>
</dbReference>
<keyword evidence="1" id="KW-0472">Membrane</keyword>
<feature type="transmembrane region" description="Helical" evidence="1">
    <location>
        <begin position="176"/>
        <end position="199"/>
    </location>
</feature>
<dbReference type="PANTHER" id="PTHR35474">
    <property type="entry name" value="ATP PHOSPHORIBOSYLTRANSFERASE REGULATORY SUBUNIT"/>
    <property type="match status" value="1"/>
</dbReference>
<keyword evidence="1" id="KW-1133">Transmembrane helix</keyword>
<keyword evidence="1" id="KW-0812">Transmembrane</keyword>
<reference evidence="3" key="1">
    <citation type="journal article" date="2010" name="Nat. Biotechnol.">
        <title>Draft genome sequence of the oilseed species Ricinus communis.</title>
        <authorList>
            <person name="Chan A.P."/>
            <person name="Crabtree J."/>
            <person name="Zhao Q."/>
            <person name="Lorenzi H."/>
            <person name="Orvis J."/>
            <person name="Puiu D."/>
            <person name="Melake-Berhan A."/>
            <person name="Jones K.M."/>
            <person name="Redman J."/>
            <person name="Chen G."/>
            <person name="Cahoon E.B."/>
            <person name="Gedil M."/>
            <person name="Stanke M."/>
            <person name="Haas B.J."/>
            <person name="Wortman J.R."/>
            <person name="Fraser-Liggett C.M."/>
            <person name="Ravel J."/>
            <person name="Rabinowicz P.D."/>
        </authorList>
    </citation>
    <scope>NUCLEOTIDE SEQUENCE [LARGE SCALE GENOMIC DNA]</scope>
    <source>
        <strain evidence="3">cv. Hale</strain>
    </source>
</reference>
<evidence type="ECO:0000313" key="3">
    <source>
        <dbReference type="Proteomes" id="UP000008311"/>
    </source>
</evidence>
<gene>
    <name evidence="2" type="ORF">RCOM_0699230</name>
</gene>
<evidence type="ECO:0000256" key="1">
    <source>
        <dbReference type="SAM" id="Phobius"/>
    </source>
</evidence>
<dbReference type="PANTHER" id="PTHR35474:SF3">
    <property type="entry name" value="PROTEIN SHORT HYPOCOTYL IN WHITE LIGHT 1"/>
    <property type="match status" value="1"/>
</dbReference>
<proteinExistence type="predicted"/>
<feature type="transmembrane region" description="Helical" evidence="1">
    <location>
        <begin position="205"/>
        <end position="227"/>
    </location>
</feature>
<dbReference type="GO" id="GO:0010100">
    <property type="term" value="P:negative regulation of photomorphogenesis"/>
    <property type="evidence" value="ECO:0007669"/>
    <property type="project" value="InterPro"/>
</dbReference>
<evidence type="ECO:0000313" key="2">
    <source>
        <dbReference type="EMBL" id="EEF42233.1"/>
    </source>
</evidence>
<name>B9S2F9_RICCO</name>
<dbReference type="InterPro" id="IPR039324">
    <property type="entry name" value="SHW1"/>
</dbReference>
<dbReference type="AlphaFoldDB" id="B9S2F9"/>
<sequence length="254" mass="27848">MKSPISFSWAGQCCRLPAVLSWVPPEPAPSHLPKLMNQTQPLFYPKTHQMATAAATSSSCTTTLTSTPTKLLLHHHSLSPPQNLPFHHQSSHFHHLTQSYKIPNIIICHAKLDASAGDFHEDVGEMFFDDNNDLVEDYESDEDDDDTESSIDLLFKFLQSMFKKISKRAKKASRSILPSVISPQLVSFAVDGILLLAALSIVKALLEVVCTLGSTVFTVILLLRVVWAAISYFQSSGNTFYQGGSSFGGAQPVG</sequence>
<dbReference type="GO" id="GO:0009787">
    <property type="term" value="P:regulation of abscisic acid-activated signaling pathway"/>
    <property type="evidence" value="ECO:0007669"/>
    <property type="project" value="InterPro"/>
</dbReference>
<dbReference type="Proteomes" id="UP000008311">
    <property type="component" value="Unassembled WGS sequence"/>
</dbReference>
<keyword evidence="3" id="KW-1185">Reference proteome</keyword>
<dbReference type="STRING" id="3988.B9S2F9"/>
<organism evidence="2 3">
    <name type="scientific">Ricinus communis</name>
    <name type="common">Castor bean</name>
    <dbReference type="NCBI Taxonomy" id="3988"/>
    <lineage>
        <taxon>Eukaryota</taxon>
        <taxon>Viridiplantae</taxon>
        <taxon>Streptophyta</taxon>
        <taxon>Embryophyta</taxon>
        <taxon>Tracheophyta</taxon>
        <taxon>Spermatophyta</taxon>
        <taxon>Magnoliopsida</taxon>
        <taxon>eudicotyledons</taxon>
        <taxon>Gunneridae</taxon>
        <taxon>Pentapetalae</taxon>
        <taxon>rosids</taxon>
        <taxon>fabids</taxon>
        <taxon>Malpighiales</taxon>
        <taxon>Euphorbiaceae</taxon>
        <taxon>Acalyphoideae</taxon>
        <taxon>Acalypheae</taxon>
        <taxon>Ricinus</taxon>
    </lineage>
</organism>